<reference evidence="3 4" key="1">
    <citation type="submission" date="2018-12" db="EMBL/GenBank/DDBJ databases">
        <title>Complete genome sequencing of Tabrizicola sp. K13M18.</title>
        <authorList>
            <person name="Bae J.-W."/>
        </authorList>
    </citation>
    <scope>NUCLEOTIDE SEQUENCE [LARGE SCALE GENOMIC DNA]</scope>
    <source>
        <strain evidence="3 4">K13M18</strain>
    </source>
</reference>
<dbReference type="PANTHER" id="PTHR35342">
    <property type="entry name" value="TRICARBOXYLIC TRANSPORT PROTEIN"/>
    <property type="match status" value="1"/>
</dbReference>
<feature type="transmembrane region" description="Helical" evidence="1">
    <location>
        <begin position="255"/>
        <end position="277"/>
    </location>
</feature>
<dbReference type="OrthoDB" id="9791872at2"/>
<feature type="transmembrane region" description="Helical" evidence="1">
    <location>
        <begin position="18"/>
        <end position="37"/>
    </location>
</feature>
<accession>A0A3S8U701</accession>
<feature type="transmembrane region" description="Helical" evidence="1">
    <location>
        <begin position="350"/>
        <end position="371"/>
    </location>
</feature>
<organism evidence="3 4">
    <name type="scientific">Tabrizicola piscis</name>
    <dbReference type="NCBI Taxonomy" id="2494374"/>
    <lineage>
        <taxon>Bacteria</taxon>
        <taxon>Pseudomonadati</taxon>
        <taxon>Pseudomonadota</taxon>
        <taxon>Alphaproteobacteria</taxon>
        <taxon>Rhodobacterales</taxon>
        <taxon>Paracoccaceae</taxon>
        <taxon>Tabrizicola</taxon>
    </lineage>
</organism>
<feature type="transmembrane region" description="Helical" evidence="1">
    <location>
        <begin position="167"/>
        <end position="185"/>
    </location>
</feature>
<evidence type="ECO:0000259" key="2">
    <source>
        <dbReference type="Pfam" id="PF01970"/>
    </source>
</evidence>
<dbReference type="PANTHER" id="PTHR35342:SF5">
    <property type="entry name" value="TRICARBOXYLIC TRANSPORT PROTEIN"/>
    <property type="match status" value="1"/>
</dbReference>
<feature type="domain" description="DUF112" evidence="2">
    <location>
        <begin position="18"/>
        <end position="435"/>
    </location>
</feature>
<dbReference type="Pfam" id="PF01970">
    <property type="entry name" value="TctA"/>
    <property type="match status" value="1"/>
</dbReference>
<keyword evidence="1" id="KW-0472">Membrane</keyword>
<evidence type="ECO:0000313" key="3">
    <source>
        <dbReference type="EMBL" id="AZL59371.1"/>
    </source>
</evidence>
<name>A0A3S8U701_9RHOB</name>
<dbReference type="AlphaFoldDB" id="A0A3S8U701"/>
<dbReference type="RefSeq" id="WP_125325566.1">
    <property type="nucleotide sequence ID" value="NZ_CP034328.1"/>
</dbReference>
<gene>
    <name evidence="3" type="ORF">EI545_11260</name>
</gene>
<dbReference type="EMBL" id="CP034328">
    <property type="protein sequence ID" value="AZL59371.1"/>
    <property type="molecule type" value="Genomic_DNA"/>
</dbReference>
<keyword evidence="1" id="KW-0812">Transmembrane</keyword>
<feature type="transmembrane region" description="Helical" evidence="1">
    <location>
        <begin position="142"/>
        <end position="160"/>
    </location>
</feature>
<feature type="transmembrane region" description="Helical" evidence="1">
    <location>
        <begin position="466"/>
        <end position="486"/>
    </location>
</feature>
<dbReference type="Proteomes" id="UP000282002">
    <property type="component" value="Chromosome"/>
</dbReference>
<feature type="transmembrane region" description="Helical" evidence="1">
    <location>
        <begin position="105"/>
        <end position="130"/>
    </location>
</feature>
<evidence type="ECO:0000313" key="4">
    <source>
        <dbReference type="Proteomes" id="UP000282002"/>
    </source>
</evidence>
<feature type="transmembrane region" description="Helical" evidence="1">
    <location>
        <begin position="391"/>
        <end position="421"/>
    </location>
</feature>
<evidence type="ECO:0000256" key="1">
    <source>
        <dbReference type="SAM" id="Phobius"/>
    </source>
</evidence>
<feature type="transmembrane region" description="Helical" evidence="1">
    <location>
        <begin position="197"/>
        <end position="220"/>
    </location>
</feature>
<proteinExistence type="predicted"/>
<sequence length="491" mass="50780">MIDALLQGFSVALQAENLLFIFVGVLVGQIVGALPGVGPAAGMALLLPLTFGLEPVTAIMMLAGIMYGGQYGGTLTSVLINVPGEASGVMTAMDGHAMARKGRAGAALAIAAIGSFIAGLGAVMAVAVITPPLASIGLKFNAPEYFLLAALGVIAVGSLGEVPIRSLLAGVLGLTIALIGVDPLTGAPRLNFGIPALYQGIDFIPVAIGVFGIAEVLTSLERSDKIEPIRTRLKDMWLTAEDWATCRFSILRGGFIGLFVGIMPGAGASVASLLSYLTERKFSKNPERFGTGAIDGLAAAESANNAAAHGALIPMLSLGIPGSASSAVLLAALILHGIKPGPMLMTQESALVWGLIASMVLGNIFLLVLNLPMAPLFAALLRIPYVYLAPGILVISLVGAYAATLSMATVWMCIVFGLLGWLMMKLDIPRAPLVLALVLAPLMETSLRQSLLLSLGSPMIFVERPIAAMLLVAVLFALIAPIVRVMRKRAA</sequence>
<protein>
    <submittedName>
        <fullName evidence="3">Tripartite tricarboxylate transporter permease</fullName>
    </submittedName>
</protein>
<keyword evidence="4" id="KW-1185">Reference proteome</keyword>
<keyword evidence="1" id="KW-1133">Transmembrane helix</keyword>
<dbReference type="KEGG" id="taw:EI545_11260"/>
<dbReference type="InterPro" id="IPR002823">
    <property type="entry name" value="DUF112_TM"/>
</dbReference>
<feature type="transmembrane region" description="Helical" evidence="1">
    <location>
        <begin position="318"/>
        <end position="338"/>
    </location>
</feature>